<comment type="caution">
    <text evidence="1">The sequence shown here is derived from an EMBL/GenBank/DDBJ whole genome shotgun (WGS) entry which is preliminary data.</text>
</comment>
<evidence type="ECO:0000313" key="1">
    <source>
        <dbReference type="EMBL" id="SDM29820.1"/>
    </source>
</evidence>
<evidence type="ECO:0000313" key="2">
    <source>
        <dbReference type="Proteomes" id="UP000183853"/>
    </source>
</evidence>
<name>A0AB37ZHB3_PSESX</name>
<proteinExistence type="predicted"/>
<accession>A0AB37ZHB3</accession>
<gene>
    <name evidence="1" type="ORF">SAMN05444505_102254</name>
</gene>
<organism evidence="1 2">
    <name type="scientific">Pseudomonas syringae</name>
    <dbReference type="NCBI Taxonomy" id="317"/>
    <lineage>
        <taxon>Bacteria</taxon>
        <taxon>Pseudomonadati</taxon>
        <taxon>Pseudomonadota</taxon>
        <taxon>Gammaproteobacteria</taxon>
        <taxon>Pseudomonadales</taxon>
        <taxon>Pseudomonadaceae</taxon>
        <taxon>Pseudomonas</taxon>
    </lineage>
</organism>
<dbReference type="Proteomes" id="UP000183853">
    <property type="component" value="Unassembled WGS sequence"/>
</dbReference>
<protein>
    <recommendedName>
        <fullName evidence="3">ApeA N-terminal domain-containing protein</fullName>
    </recommendedName>
</protein>
<dbReference type="RefSeq" id="WP_074805627.1">
    <property type="nucleotide sequence ID" value="NZ_FNHM01000002.1"/>
</dbReference>
<dbReference type="AlphaFoldDB" id="A0AB37ZHB3"/>
<sequence length="468" mass="52477">MANLILESSIKDKTICVGVDGEVVPEIPFYTIHISSLGRIREDVIFSTILSSSRLGERIEARLERADDDNIFCIYICSEPKDEFFISSPNHNGLVIKQFFSFANGDITLLENSAGAEKINNQAASNSAPLYADTRDIAKCNFQVVVFCAGAYIYNTLPLEGITIKPIEKGLNNLPILEAIDKYLLENHTINIFANGKNGPWLETQPTFAVHFNHVVSASRESALAYTKRTIDYMRDILALDRGDRPYPFITLLLDRDTLNWALYPSTYDFRGNLLAPLFPHSNADQIERLRPVVEKNPFARLVLSLYVQTITEKDRSYKFFRQWSLLEMIAEKYIKTSSTPLKYKDGSIIYREPGKELTTKNNSGKVYSLLCSRSIAQSIQGFSDGTTVVIEGSDGGYNPGGKIISLYLAVAAAYAVRNAVAHEGFYDNLAEPKNEKQELSKMLYNGVYGFLEHWVASVALAEIYKDS</sequence>
<reference evidence="1 2" key="1">
    <citation type="submission" date="2016-10" db="EMBL/GenBank/DDBJ databases">
        <authorList>
            <person name="Varghese N."/>
            <person name="Submissions S."/>
        </authorList>
    </citation>
    <scope>NUCLEOTIDE SEQUENCE [LARGE SCALE GENOMIC DNA]</scope>
    <source>
        <strain evidence="1 2">BS2122</strain>
    </source>
</reference>
<evidence type="ECO:0008006" key="3">
    <source>
        <dbReference type="Google" id="ProtNLM"/>
    </source>
</evidence>
<dbReference type="EMBL" id="FNHM01000002">
    <property type="protein sequence ID" value="SDM29820.1"/>
    <property type="molecule type" value="Genomic_DNA"/>
</dbReference>